<dbReference type="OrthoDB" id="8650393at2"/>
<keyword evidence="4" id="KW-1185">Reference proteome</keyword>
<dbReference type="SUPFAM" id="SSF53850">
    <property type="entry name" value="Periplasmic binding protein-like II"/>
    <property type="match status" value="1"/>
</dbReference>
<dbReference type="Gene3D" id="3.40.190.150">
    <property type="entry name" value="Bordetella uptake gene, domain 1"/>
    <property type="match status" value="1"/>
</dbReference>
<feature type="chain" id="PRO_5020255409" evidence="2">
    <location>
        <begin position="33"/>
        <end position="330"/>
    </location>
</feature>
<accession>A0A4Q1HLZ1</accession>
<dbReference type="Proteomes" id="UP000290849">
    <property type="component" value="Unassembled WGS sequence"/>
</dbReference>
<protein>
    <submittedName>
        <fullName evidence="3">Tripartite tricarboxylate transporter substrate binding protein</fullName>
    </submittedName>
</protein>
<feature type="signal peptide" evidence="2">
    <location>
        <begin position="1"/>
        <end position="32"/>
    </location>
</feature>
<dbReference type="Pfam" id="PF03401">
    <property type="entry name" value="TctC"/>
    <property type="match status" value="1"/>
</dbReference>
<dbReference type="EMBL" id="PYAL01000002">
    <property type="protein sequence ID" value="RXN91286.1"/>
    <property type="molecule type" value="Genomic_DNA"/>
</dbReference>
<sequence>MHKPLPPARRLPRVLSTLALLAIVPLAAQAQAAYPDHKVRVIAPQGAGGGVDIMARSLAEELSKRLGQTFYVDNQGGAGGTIGATDTARAKPDGYTLMVAYVATHGTNPAVRKTPYDPVKSFTPIAMIGGTANVLLTSPALPVKTLPEFVAYAKAHGDTVSYGTSGNGTLNHLAMEEFKSEADFKDLPVPYKSMTEAQTDMIGGRVQSVFPGVAAGLAIIKSGKALPLAVTGDKRNPIIPDVPTFAEQGYPKMQALTWYGLVGPAGMPPAVTAKLNETVNDVLKSDAFLQRLRNLGVDPMAMTPQQFGDYIAHDIDTWKRVAHENNISLD</sequence>
<keyword evidence="2" id="KW-0732">Signal</keyword>
<dbReference type="InterPro" id="IPR005064">
    <property type="entry name" value="BUG"/>
</dbReference>
<name>A0A4Q1HLZ1_9BURK</name>
<dbReference type="PANTHER" id="PTHR42928:SF5">
    <property type="entry name" value="BLR1237 PROTEIN"/>
    <property type="match status" value="1"/>
</dbReference>
<comment type="caution">
    <text evidence="3">The sequence shown here is derived from an EMBL/GenBank/DDBJ whole genome shotgun (WGS) entry which is preliminary data.</text>
</comment>
<dbReference type="InterPro" id="IPR042100">
    <property type="entry name" value="Bug_dom1"/>
</dbReference>
<organism evidence="3 4">
    <name type="scientific">Achromobacter aloeverae</name>
    <dbReference type="NCBI Taxonomy" id="1750518"/>
    <lineage>
        <taxon>Bacteria</taxon>
        <taxon>Pseudomonadati</taxon>
        <taxon>Pseudomonadota</taxon>
        <taxon>Betaproteobacteria</taxon>
        <taxon>Burkholderiales</taxon>
        <taxon>Alcaligenaceae</taxon>
        <taxon>Achromobacter</taxon>
    </lineage>
</organism>
<dbReference type="CDD" id="cd13578">
    <property type="entry name" value="PBP2_Bug27"/>
    <property type="match status" value="1"/>
</dbReference>
<evidence type="ECO:0000256" key="1">
    <source>
        <dbReference type="ARBA" id="ARBA00006987"/>
    </source>
</evidence>
<dbReference type="RefSeq" id="WP_129149840.1">
    <property type="nucleotide sequence ID" value="NZ_JBHSDO010000013.1"/>
</dbReference>
<evidence type="ECO:0000313" key="4">
    <source>
        <dbReference type="Proteomes" id="UP000290849"/>
    </source>
</evidence>
<dbReference type="PANTHER" id="PTHR42928">
    <property type="entry name" value="TRICARBOXYLATE-BINDING PROTEIN"/>
    <property type="match status" value="1"/>
</dbReference>
<evidence type="ECO:0000313" key="3">
    <source>
        <dbReference type="EMBL" id="RXN91286.1"/>
    </source>
</evidence>
<dbReference type="PIRSF" id="PIRSF017082">
    <property type="entry name" value="YflP"/>
    <property type="match status" value="1"/>
</dbReference>
<reference evidence="3 4" key="1">
    <citation type="journal article" date="2017" name="Int. J. Syst. Evol. Microbiol.">
        <title>Achromobacter aloeverae sp. nov., isolated from the root of Aloe vera (L.) Burm.f.</title>
        <authorList>
            <person name="Kuncharoen N."/>
            <person name="Muramatsu Y."/>
            <person name="Shibata C."/>
            <person name="Kamakura Y."/>
            <person name="Nakagawa Y."/>
            <person name="Tanasupawat S."/>
        </authorList>
    </citation>
    <scope>NUCLEOTIDE SEQUENCE [LARGE SCALE GENOMIC DNA]</scope>
    <source>
        <strain evidence="3 4">AVA-1</strain>
    </source>
</reference>
<proteinExistence type="inferred from homology"/>
<dbReference type="Gene3D" id="3.40.190.10">
    <property type="entry name" value="Periplasmic binding protein-like II"/>
    <property type="match status" value="1"/>
</dbReference>
<evidence type="ECO:0000256" key="2">
    <source>
        <dbReference type="SAM" id="SignalP"/>
    </source>
</evidence>
<dbReference type="AlphaFoldDB" id="A0A4Q1HLZ1"/>
<gene>
    <name evidence="3" type="ORF">C7R54_08935</name>
</gene>
<comment type="similarity">
    <text evidence="1">Belongs to the UPF0065 (bug) family.</text>
</comment>